<dbReference type="OrthoDB" id="64353at2759"/>
<proteinExistence type="predicted"/>
<protein>
    <recommendedName>
        <fullName evidence="3">DUF2415 domain-containing protein</fullName>
    </recommendedName>
</protein>
<organism evidence="4 5">
    <name type="scientific">Ganoderma sinense ZZ0214-1</name>
    <dbReference type="NCBI Taxonomy" id="1077348"/>
    <lineage>
        <taxon>Eukaryota</taxon>
        <taxon>Fungi</taxon>
        <taxon>Dikarya</taxon>
        <taxon>Basidiomycota</taxon>
        <taxon>Agaricomycotina</taxon>
        <taxon>Agaricomycetes</taxon>
        <taxon>Polyporales</taxon>
        <taxon>Polyporaceae</taxon>
        <taxon>Ganoderma</taxon>
    </lineage>
</organism>
<comment type="caution">
    <text evidence="4">The sequence shown here is derived from an EMBL/GenBank/DDBJ whole genome shotgun (WGS) entry which is preliminary data.</text>
</comment>
<name>A0A2G8SNY9_9APHY</name>
<dbReference type="PROSITE" id="PS50082">
    <property type="entry name" value="WD_REPEATS_2"/>
    <property type="match status" value="1"/>
</dbReference>
<dbReference type="PANTHER" id="PTHR43991:SF9">
    <property type="entry name" value="DUF2415 DOMAIN-CONTAINING PROTEIN"/>
    <property type="match status" value="1"/>
</dbReference>
<feature type="region of interest" description="Disordered" evidence="2">
    <location>
        <begin position="499"/>
        <end position="626"/>
    </location>
</feature>
<feature type="compositionally biased region" description="Low complexity" evidence="2">
    <location>
        <begin position="396"/>
        <end position="422"/>
    </location>
</feature>
<evidence type="ECO:0000259" key="3">
    <source>
        <dbReference type="Pfam" id="PF10313"/>
    </source>
</evidence>
<dbReference type="Gene3D" id="2.130.10.10">
    <property type="entry name" value="YVTN repeat-like/Quinoprotein amine dehydrogenase"/>
    <property type="match status" value="1"/>
</dbReference>
<feature type="compositionally biased region" description="Basic and acidic residues" evidence="2">
    <location>
        <begin position="510"/>
        <end position="533"/>
    </location>
</feature>
<accession>A0A2G8SNY9</accession>
<evidence type="ECO:0000256" key="1">
    <source>
        <dbReference type="PROSITE-ProRule" id="PRU00221"/>
    </source>
</evidence>
<dbReference type="InterPro" id="IPR019417">
    <property type="entry name" value="DUF2415"/>
</dbReference>
<feature type="domain" description="DUF2415" evidence="3">
    <location>
        <begin position="345"/>
        <end position="383"/>
    </location>
</feature>
<dbReference type="EMBL" id="AYKW01000003">
    <property type="protein sequence ID" value="PIL35496.1"/>
    <property type="molecule type" value="Genomic_DNA"/>
</dbReference>
<keyword evidence="5" id="KW-1185">Reference proteome</keyword>
<reference evidence="4 5" key="1">
    <citation type="journal article" date="2015" name="Sci. Rep.">
        <title>Chromosome-level genome map provides insights into diverse defense mechanisms in the medicinal fungus Ganoderma sinense.</title>
        <authorList>
            <person name="Zhu Y."/>
            <person name="Xu J."/>
            <person name="Sun C."/>
            <person name="Zhou S."/>
            <person name="Xu H."/>
            <person name="Nelson D.R."/>
            <person name="Qian J."/>
            <person name="Song J."/>
            <person name="Luo H."/>
            <person name="Xiang L."/>
            <person name="Li Y."/>
            <person name="Xu Z."/>
            <person name="Ji A."/>
            <person name="Wang L."/>
            <person name="Lu S."/>
            <person name="Hayward A."/>
            <person name="Sun W."/>
            <person name="Li X."/>
            <person name="Schwartz D.C."/>
            <person name="Wang Y."/>
            <person name="Chen S."/>
        </authorList>
    </citation>
    <scope>NUCLEOTIDE SEQUENCE [LARGE SCALE GENOMIC DNA]</scope>
    <source>
        <strain evidence="4 5">ZZ0214-1</strain>
    </source>
</reference>
<dbReference type="InterPro" id="IPR015943">
    <property type="entry name" value="WD40/YVTN_repeat-like_dom_sf"/>
</dbReference>
<evidence type="ECO:0000256" key="2">
    <source>
        <dbReference type="SAM" id="MobiDB-lite"/>
    </source>
</evidence>
<gene>
    <name evidence="4" type="ORF">GSI_02224</name>
</gene>
<dbReference type="InterPro" id="IPR001680">
    <property type="entry name" value="WD40_rpt"/>
</dbReference>
<evidence type="ECO:0000313" key="4">
    <source>
        <dbReference type="EMBL" id="PIL35496.1"/>
    </source>
</evidence>
<feature type="compositionally biased region" description="Polar residues" evidence="2">
    <location>
        <begin position="546"/>
        <end position="565"/>
    </location>
</feature>
<evidence type="ECO:0000313" key="5">
    <source>
        <dbReference type="Proteomes" id="UP000230002"/>
    </source>
</evidence>
<feature type="region of interest" description="Disordered" evidence="2">
    <location>
        <begin position="387"/>
        <end position="427"/>
    </location>
</feature>
<sequence length="665" mass="72419">MARGLSTLLSSSDPCTVAPGNVTIGHVQLRDVVICPHEKGIVSYARNFSIVEHDLITPNASPRRLADLSFTPNTLSALILPDTNDTLLAAGGQEAELHLSYYQSSDASISTSTSRSTRSCSRGFGRRLWESKYILDRGSINNSVMLTSMSFSRSHQSAAEPRIVVSNNDRTVKFFDIAIRSGKVVDDYAPRLSDIGQLDLEVPVNHSSISPDGRTLLCVGDSPDVYLHRITGGSHITFSPIATLSLSSYIQHSHDAMGGLSQVSSIPASFSTAFSADGSKFAVASQEGVVVVWDVRSTKPLKVFNTDKSRTTLSGRVATGAASGWMYDAPWDWARGGARAPGWGVRSVKFSPPGVGREVMTFTEHTSLLHVVDARTFETEEIVRMPNFDSPSIYHPPSAVRPRSTSPAPRPSTTRSSSSSDPLAPPRMVLFSGALEDTFRIGASDAPTTWRASRRTRRPAGSRDDLSPDDDPDNIVVIPPLGDREVENDVRRLLGHHGVRSRTSVLDPETDPREPLDSGGEGSRDRDRDRDRDGDEMDVDELESDCVSSHAPSRSGSPTPASQLPLQAAGARPLELLRSRPTLLARRESSGPYSSRWGVSSSARRHRRGAGQARDSRGEDEEEQDLAGMCFDPTGTFVYVASVKGVAEWRVRGAEQRWWTEPQWA</sequence>
<feature type="compositionally biased region" description="Acidic residues" evidence="2">
    <location>
        <begin position="534"/>
        <end position="544"/>
    </location>
</feature>
<dbReference type="Pfam" id="PF10313">
    <property type="entry name" value="DUF2415"/>
    <property type="match status" value="1"/>
</dbReference>
<keyword evidence="1" id="KW-0853">WD repeat</keyword>
<dbReference type="AlphaFoldDB" id="A0A2G8SNY9"/>
<feature type="repeat" description="WD" evidence="1">
    <location>
        <begin position="271"/>
        <end position="303"/>
    </location>
</feature>
<dbReference type="SUPFAM" id="SSF50978">
    <property type="entry name" value="WD40 repeat-like"/>
    <property type="match status" value="1"/>
</dbReference>
<dbReference type="InterPro" id="IPR036322">
    <property type="entry name" value="WD40_repeat_dom_sf"/>
</dbReference>
<dbReference type="PANTHER" id="PTHR43991">
    <property type="entry name" value="WD REPEAT PROTEIN (AFU_ORTHOLOGUE AFUA_8G05640)-RELATED"/>
    <property type="match status" value="1"/>
</dbReference>
<dbReference type="Proteomes" id="UP000230002">
    <property type="component" value="Unassembled WGS sequence"/>
</dbReference>
<dbReference type="STRING" id="1077348.A0A2G8SNY9"/>
<feature type="region of interest" description="Disordered" evidence="2">
    <location>
        <begin position="446"/>
        <end position="482"/>
    </location>
</feature>